<dbReference type="InterPro" id="IPR036397">
    <property type="entry name" value="RNaseH_sf"/>
</dbReference>
<feature type="domain" description="Integrase catalytic" evidence="1">
    <location>
        <begin position="47"/>
        <end position="174"/>
    </location>
</feature>
<name>A0A8X6MZM4_NEPPI</name>
<evidence type="ECO:0000313" key="3">
    <source>
        <dbReference type="Proteomes" id="UP000887013"/>
    </source>
</evidence>
<dbReference type="InterPro" id="IPR001584">
    <property type="entry name" value="Integrase_cat-core"/>
</dbReference>
<dbReference type="PROSITE" id="PS50994">
    <property type="entry name" value="INTEGRASE"/>
    <property type="match status" value="1"/>
</dbReference>
<protein>
    <submittedName>
        <fullName evidence="2">Retrovirus-related Pol polyprotein from transposon opus</fullName>
    </submittedName>
</protein>
<dbReference type="EMBL" id="BMAW01098726">
    <property type="protein sequence ID" value="GFS86251.1"/>
    <property type="molecule type" value="Genomic_DNA"/>
</dbReference>
<dbReference type="PANTHER" id="PTHR37984:SF15">
    <property type="entry name" value="INTEGRASE CATALYTIC DOMAIN-CONTAINING PROTEIN"/>
    <property type="match status" value="1"/>
</dbReference>
<dbReference type="InterPro" id="IPR050951">
    <property type="entry name" value="Retrovirus_Pol_polyprotein"/>
</dbReference>
<dbReference type="InterPro" id="IPR012337">
    <property type="entry name" value="RNaseH-like_sf"/>
</dbReference>
<dbReference type="GO" id="GO:0003676">
    <property type="term" value="F:nucleic acid binding"/>
    <property type="evidence" value="ECO:0007669"/>
    <property type="project" value="InterPro"/>
</dbReference>
<dbReference type="AlphaFoldDB" id="A0A8X6MZM4"/>
<accession>A0A8X6MZM4</accession>
<evidence type="ECO:0000259" key="1">
    <source>
        <dbReference type="PROSITE" id="PS50994"/>
    </source>
</evidence>
<dbReference type="OrthoDB" id="6431486at2759"/>
<gene>
    <name evidence="2" type="primary">X975_00807</name>
    <name evidence="2" type="ORF">NPIL_323111</name>
</gene>
<proteinExistence type="predicted"/>
<organism evidence="2 3">
    <name type="scientific">Nephila pilipes</name>
    <name type="common">Giant wood spider</name>
    <name type="synonym">Nephila maculata</name>
    <dbReference type="NCBI Taxonomy" id="299642"/>
    <lineage>
        <taxon>Eukaryota</taxon>
        <taxon>Metazoa</taxon>
        <taxon>Ecdysozoa</taxon>
        <taxon>Arthropoda</taxon>
        <taxon>Chelicerata</taxon>
        <taxon>Arachnida</taxon>
        <taxon>Araneae</taxon>
        <taxon>Araneomorphae</taxon>
        <taxon>Entelegynae</taxon>
        <taxon>Araneoidea</taxon>
        <taxon>Nephilidae</taxon>
        <taxon>Nephila</taxon>
    </lineage>
</organism>
<dbReference type="Gene3D" id="3.30.420.10">
    <property type="entry name" value="Ribonuclease H-like superfamily/Ribonuclease H"/>
    <property type="match status" value="1"/>
</dbReference>
<comment type="caution">
    <text evidence="2">The sequence shown here is derived from an EMBL/GenBank/DDBJ whole genome shotgun (WGS) entry which is preliminary data.</text>
</comment>
<dbReference type="SUPFAM" id="SSF53098">
    <property type="entry name" value="Ribonuclease H-like"/>
    <property type="match status" value="1"/>
</dbReference>
<dbReference type="PANTHER" id="PTHR37984">
    <property type="entry name" value="PROTEIN CBG26694"/>
    <property type="match status" value="1"/>
</dbReference>
<dbReference type="Proteomes" id="UP000887013">
    <property type="component" value="Unassembled WGS sequence"/>
</dbReference>
<keyword evidence="3" id="KW-1185">Reference proteome</keyword>
<dbReference type="GO" id="GO:0015074">
    <property type="term" value="P:DNA integration"/>
    <property type="evidence" value="ECO:0007669"/>
    <property type="project" value="InterPro"/>
</dbReference>
<sequence>MVADSFRSEQECWAELVLDWEHAKEGKGSYYEVDGINDRSPITPVAKPEFPFQVVNLDLIGPIDPPSSKGHKYILCLIDQRTRWGEALPLTSLSAKGTCEVLLSIFSRTGIPNVIASDNGANFASKLTKEFEKRMESSPRFSTPGYPQYDGLVEMFNRTSKNMLHNLIREEGTE</sequence>
<reference evidence="2" key="1">
    <citation type="submission" date="2020-08" db="EMBL/GenBank/DDBJ databases">
        <title>Multicomponent nature underlies the extraordinary mechanical properties of spider dragline silk.</title>
        <authorList>
            <person name="Kono N."/>
            <person name="Nakamura H."/>
            <person name="Mori M."/>
            <person name="Yoshida Y."/>
            <person name="Ohtoshi R."/>
            <person name="Malay A.D."/>
            <person name="Moran D.A.P."/>
            <person name="Tomita M."/>
            <person name="Numata K."/>
            <person name="Arakawa K."/>
        </authorList>
    </citation>
    <scope>NUCLEOTIDE SEQUENCE</scope>
</reference>
<evidence type="ECO:0000313" key="2">
    <source>
        <dbReference type="EMBL" id="GFS86251.1"/>
    </source>
</evidence>
<dbReference type="Pfam" id="PF00665">
    <property type="entry name" value="rve"/>
    <property type="match status" value="1"/>
</dbReference>